<evidence type="ECO:0000313" key="2">
    <source>
        <dbReference type="Proteomes" id="UP001177021"/>
    </source>
</evidence>
<accession>A0ACB0IF51</accession>
<gene>
    <name evidence="1" type="ORF">MILVUS5_LOCUS2407</name>
</gene>
<comment type="caution">
    <text evidence="1">The sequence shown here is derived from an EMBL/GenBank/DDBJ whole genome shotgun (WGS) entry which is preliminary data.</text>
</comment>
<dbReference type="EMBL" id="CASHSV030000001">
    <property type="protein sequence ID" value="CAJ2630671.1"/>
    <property type="molecule type" value="Genomic_DNA"/>
</dbReference>
<protein>
    <submittedName>
        <fullName evidence="1">Uncharacterized protein</fullName>
    </submittedName>
</protein>
<name>A0ACB0IF51_TRIPR</name>
<reference evidence="1" key="1">
    <citation type="submission" date="2023-10" db="EMBL/GenBank/DDBJ databases">
        <authorList>
            <person name="Rodriguez Cubillos JULIANA M."/>
            <person name="De Vega J."/>
        </authorList>
    </citation>
    <scope>NUCLEOTIDE SEQUENCE</scope>
</reference>
<proteinExistence type="predicted"/>
<evidence type="ECO:0000313" key="1">
    <source>
        <dbReference type="EMBL" id="CAJ2630671.1"/>
    </source>
</evidence>
<sequence length="263" mass="30338">MSLVYEFMFLLFSHLMMLLVLVCGDKSKYQGDCPPSFRCGYLGNISFPFTTTEHPDCGLLPIHNCHDQLTPKLIQLQNKGTFFQVGIVNPLEFHSRGSSPTCTFVFRDDKLYKLLQTKSCEAFRYSYTLPSTSGFASFRIKTNATLFVCNHTLHVHPPTYMHMHNYTKCRQYDLFYQPYIIADNVFRSAFTDCTNVHLPIKDVADGEDPFTFVTADISIEVKITEECAYCHFKQRGQCQLDSNRGFYCANGILKQTHWKHKHT</sequence>
<dbReference type="Proteomes" id="UP001177021">
    <property type="component" value="Unassembled WGS sequence"/>
</dbReference>
<organism evidence="1 2">
    <name type="scientific">Trifolium pratense</name>
    <name type="common">Red clover</name>
    <dbReference type="NCBI Taxonomy" id="57577"/>
    <lineage>
        <taxon>Eukaryota</taxon>
        <taxon>Viridiplantae</taxon>
        <taxon>Streptophyta</taxon>
        <taxon>Embryophyta</taxon>
        <taxon>Tracheophyta</taxon>
        <taxon>Spermatophyta</taxon>
        <taxon>Magnoliopsida</taxon>
        <taxon>eudicotyledons</taxon>
        <taxon>Gunneridae</taxon>
        <taxon>Pentapetalae</taxon>
        <taxon>rosids</taxon>
        <taxon>fabids</taxon>
        <taxon>Fabales</taxon>
        <taxon>Fabaceae</taxon>
        <taxon>Papilionoideae</taxon>
        <taxon>50 kb inversion clade</taxon>
        <taxon>NPAAA clade</taxon>
        <taxon>Hologalegina</taxon>
        <taxon>IRL clade</taxon>
        <taxon>Trifolieae</taxon>
        <taxon>Trifolium</taxon>
    </lineage>
</organism>
<keyword evidence="2" id="KW-1185">Reference proteome</keyword>